<evidence type="ECO:0000313" key="4">
    <source>
        <dbReference type="Proteomes" id="UP001595805"/>
    </source>
</evidence>
<dbReference type="InterPro" id="IPR006336">
    <property type="entry name" value="GCS2"/>
</dbReference>
<dbReference type="Pfam" id="PF04107">
    <property type="entry name" value="GCS2"/>
    <property type="match status" value="1"/>
</dbReference>
<dbReference type="Gene3D" id="3.30.590.20">
    <property type="match status" value="1"/>
</dbReference>
<reference evidence="4" key="1">
    <citation type="journal article" date="2019" name="Int. J. Syst. Evol. Microbiol.">
        <title>The Global Catalogue of Microorganisms (GCM) 10K type strain sequencing project: providing services to taxonomists for standard genome sequencing and annotation.</title>
        <authorList>
            <consortium name="The Broad Institute Genomics Platform"/>
            <consortium name="The Broad Institute Genome Sequencing Center for Infectious Disease"/>
            <person name="Wu L."/>
            <person name="Ma J."/>
        </authorList>
    </citation>
    <scope>NUCLEOTIDE SEQUENCE [LARGE SCALE GENOMIC DNA]</scope>
    <source>
        <strain evidence="4">CCUG 60523</strain>
    </source>
</reference>
<dbReference type="SUPFAM" id="SSF55931">
    <property type="entry name" value="Glutamine synthetase/guanido kinase"/>
    <property type="match status" value="1"/>
</dbReference>
<dbReference type="EMBL" id="JBHRZS010000006">
    <property type="protein sequence ID" value="MFC3879985.1"/>
    <property type="molecule type" value="Genomic_DNA"/>
</dbReference>
<dbReference type="PROSITE" id="PS51371">
    <property type="entry name" value="CBS"/>
    <property type="match status" value="2"/>
</dbReference>
<dbReference type="Pfam" id="PF00571">
    <property type="entry name" value="CBS"/>
    <property type="match status" value="2"/>
</dbReference>
<keyword evidence="4" id="KW-1185">Reference proteome</keyword>
<dbReference type="InterPro" id="IPR000644">
    <property type="entry name" value="CBS_dom"/>
</dbReference>
<dbReference type="RefSeq" id="WP_377904928.1">
    <property type="nucleotide sequence ID" value="NZ_JBHRZS010000006.1"/>
</dbReference>
<dbReference type="Gene3D" id="3.10.580.10">
    <property type="entry name" value="CBS-domain"/>
    <property type="match status" value="1"/>
</dbReference>
<dbReference type="InterPro" id="IPR014746">
    <property type="entry name" value="Gln_synth/guanido_kin_cat_dom"/>
</dbReference>
<sequence length="613" mass="68738">MGDLKIEQTFSDAQKARFSSHLLSDLEALKVLLQKGKIEKGITRIGAEQEFCLIDKLGRPSAKALEILELINDDHFTSELALYNLEINLDPVEFKGNALAKMLSQLNSLLDLAREKAKKFNEDILLTGILPSITKRELEDEYMTPLPRYRALNERFKQLKRGDFSLFLTGVDELSIQHESVLFEACNTSFQLHYQIDPDDFRASYNWAQAISGPCLAVACNSPLLLGRELWAETRIGLFQQSIDSRPSTYALKEQLARVTFGHAWADGDVIDYFKNEIANYRVILGKEIQGDSLKAVKNGEVPKLEALNLHNGTIYRWNRPCYGASKGVAHLRIENRYLPAGPSTLDELANLAFWAGLMHGRPKKYDNIHESMNFSDAKANFINAARVGKRAQMCWMGSDVRVEDLILDELLPVAKIGLEKAGIDAKDIEKLLGIISSRVYGSTGSEWMIKNYRALKPGNRTDHAILDLVKNIQFFQGQGIPIHQWPEASPINGLGSTPKVVAHKMSTLLFTVNKSDSAEMATQIMKWKNIHHVPVEDETGQLCGLLTWTHLNNIASLDAGAMVDELMVHEIFVTHPQTPLAEAKDLMEKHRIGCLPVVERGHLVGIITDKDF</sequence>
<gene>
    <name evidence="3" type="ORF">ACFOSV_07355</name>
</gene>
<comment type="caution">
    <text evidence="3">The sequence shown here is derived from an EMBL/GenBank/DDBJ whole genome shotgun (WGS) entry which is preliminary data.</text>
</comment>
<dbReference type="PANTHER" id="PTHR36510:SF3">
    <property type="entry name" value="CONSERVED PROTEIN"/>
    <property type="match status" value="1"/>
</dbReference>
<evidence type="ECO:0000256" key="1">
    <source>
        <dbReference type="PROSITE-ProRule" id="PRU00703"/>
    </source>
</evidence>
<protein>
    <submittedName>
        <fullName evidence="3">CBS domain-containing protein</fullName>
    </submittedName>
</protein>
<organism evidence="3 4">
    <name type="scientific">Algoriphagus namhaensis</name>
    <dbReference type="NCBI Taxonomy" id="915353"/>
    <lineage>
        <taxon>Bacteria</taxon>
        <taxon>Pseudomonadati</taxon>
        <taxon>Bacteroidota</taxon>
        <taxon>Cytophagia</taxon>
        <taxon>Cytophagales</taxon>
        <taxon>Cyclobacteriaceae</taxon>
        <taxon>Algoriphagus</taxon>
    </lineage>
</organism>
<evidence type="ECO:0000313" key="3">
    <source>
        <dbReference type="EMBL" id="MFC3879985.1"/>
    </source>
</evidence>
<accession>A0ABV8AQU1</accession>
<name>A0ABV8AQU1_9BACT</name>
<evidence type="ECO:0000259" key="2">
    <source>
        <dbReference type="PROSITE" id="PS51371"/>
    </source>
</evidence>
<dbReference type="InterPro" id="IPR050141">
    <property type="entry name" value="GCL_type2/YbdK_subfam"/>
</dbReference>
<dbReference type="InterPro" id="IPR046342">
    <property type="entry name" value="CBS_dom_sf"/>
</dbReference>
<keyword evidence="1" id="KW-0129">CBS domain</keyword>
<feature type="domain" description="CBS" evidence="2">
    <location>
        <begin position="506"/>
        <end position="563"/>
    </location>
</feature>
<proteinExistence type="predicted"/>
<dbReference type="PANTHER" id="PTHR36510">
    <property type="entry name" value="GLUTAMATE--CYSTEINE LIGASE 2-RELATED"/>
    <property type="match status" value="1"/>
</dbReference>
<dbReference type="SUPFAM" id="SSF54631">
    <property type="entry name" value="CBS-domain pair"/>
    <property type="match status" value="1"/>
</dbReference>
<feature type="domain" description="CBS" evidence="2">
    <location>
        <begin position="568"/>
        <end position="613"/>
    </location>
</feature>
<dbReference type="SMART" id="SM00116">
    <property type="entry name" value="CBS"/>
    <property type="match status" value="2"/>
</dbReference>
<dbReference type="Proteomes" id="UP001595805">
    <property type="component" value="Unassembled WGS sequence"/>
</dbReference>